<evidence type="ECO:0000313" key="2">
    <source>
        <dbReference type="EMBL" id="KAJ2901328.1"/>
    </source>
</evidence>
<comment type="caution">
    <text evidence="2">The sequence shown here is derived from an EMBL/GenBank/DDBJ whole genome shotgun (WGS) entry which is preliminary data.</text>
</comment>
<gene>
    <name evidence="2" type="ORF">MKZ38_001940</name>
</gene>
<proteinExistence type="predicted"/>
<accession>A0AAD5WST6</accession>
<dbReference type="EMBL" id="JAKWBI020000156">
    <property type="protein sequence ID" value="KAJ2901328.1"/>
    <property type="molecule type" value="Genomic_DNA"/>
</dbReference>
<reference evidence="2" key="1">
    <citation type="submission" date="2022-07" db="EMBL/GenBank/DDBJ databases">
        <title>Draft genome sequence of Zalerion maritima ATCC 34329, a (micro)plastics degrading marine fungus.</title>
        <authorList>
            <person name="Paco A."/>
            <person name="Goncalves M.F.M."/>
            <person name="Rocha-Santos T.A.P."/>
            <person name="Alves A."/>
        </authorList>
    </citation>
    <scope>NUCLEOTIDE SEQUENCE</scope>
    <source>
        <strain evidence="2">ATCC 34329</strain>
    </source>
</reference>
<evidence type="ECO:0000313" key="3">
    <source>
        <dbReference type="Proteomes" id="UP001201980"/>
    </source>
</evidence>
<feature type="region of interest" description="Disordered" evidence="1">
    <location>
        <begin position="1"/>
        <end position="70"/>
    </location>
</feature>
<evidence type="ECO:0000256" key="1">
    <source>
        <dbReference type="SAM" id="MobiDB-lite"/>
    </source>
</evidence>
<dbReference type="Proteomes" id="UP001201980">
    <property type="component" value="Unassembled WGS sequence"/>
</dbReference>
<feature type="compositionally biased region" description="Low complexity" evidence="1">
    <location>
        <begin position="113"/>
        <end position="133"/>
    </location>
</feature>
<name>A0AAD5WST6_9PEZI</name>
<protein>
    <submittedName>
        <fullName evidence="2">Uncharacterized protein</fullName>
    </submittedName>
</protein>
<sequence>MPLGHVEARQNSASGSEAAPGAATGAATGRSNTEEVEPASVESPLATDAIASMSTSTSAGSPAATAATAAQAAPSFASVLEVVDARPVVGSDGPNERTALGFPLLAAVAIAARSGSESGSSAPTLPTTAATSSDLPILQLPGSPSDSGKFIHAAERFQPLAEQTK</sequence>
<dbReference type="AlphaFoldDB" id="A0AAD5WST6"/>
<feature type="region of interest" description="Disordered" evidence="1">
    <location>
        <begin position="113"/>
        <end position="151"/>
    </location>
</feature>
<feature type="compositionally biased region" description="Low complexity" evidence="1">
    <location>
        <begin position="46"/>
        <end position="70"/>
    </location>
</feature>
<keyword evidence="3" id="KW-1185">Reference proteome</keyword>
<feature type="compositionally biased region" description="Low complexity" evidence="1">
    <location>
        <begin position="12"/>
        <end position="31"/>
    </location>
</feature>
<organism evidence="2 3">
    <name type="scientific">Zalerion maritima</name>
    <dbReference type="NCBI Taxonomy" id="339359"/>
    <lineage>
        <taxon>Eukaryota</taxon>
        <taxon>Fungi</taxon>
        <taxon>Dikarya</taxon>
        <taxon>Ascomycota</taxon>
        <taxon>Pezizomycotina</taxon>
        <taxon>Sordariomycetes</taxon>
        <taxon>Lulworthiomycetidae</taxon>
        <taxon>Lulworthiales</taxon>
        <taxon>Lulworthiaceae</taxon>
        <taxon>Zalerion</taxon>
    </lineage>
</organism>